<feature type="compositionally biased region" description="Basic and acidic residues" evidence="13">
    <location>
        <begin position="72"/>
        <end position="86"/>
    </location>
</feature>
<evidence type="ECO:0000256" key="12">
    <source>
        <dbReference type="ARBA" id="ARBA00048418"/>
    </source>
</evidence>
<evidence type="ECO:0000313" key="15">
    <source>
        <dbReference type="Proteomes" id="UP000678393"/>
    </source>
</evidence>
<dbReference type="EC" id="2.1.1.386" evidence="11"/>
<evidence type="ECO:0000256" key="8">
    <source>
        <dbReference type="ARBA" id="ARBA00022842"/>
    </source>
</evidence>
<proteinExistence type="inferred from homology"/>
<accession>A0A8S3YHZ6</accession>
<keyword evidence="7" id="KW-0479">Metal-binding</keyword>
<evidence type="ECO:0000256" key="5">
    <source>
        <dbReference type="ARBA" id="ARBA00022679"/>
    </source>
</evidence>
<feature type="compositionally biased region" description="Basic and acidic residues" evidence="13">
    <location>
        <begin position="10"/>
        <end position="27"/>
    </location>
</feature>
<dbReference type="PANTHER" id="PTHR21404:SF3">
    <property type="entry name" value="SMALL RNA 2'-O-METHYLTRANSFERASE"/>
    <property type="match status" value="1"/>
</dbReference>
<dbReference type="OrthoDB" id="2154311at2759"/>
<dbReference type="GO" id="GO:0005737">
    <property type="term" value="C:cytoplasm"/>
    <property type="evidence" value="ECO:0007669"/>
    <property type="project" value="TreeGrafter"/>
</dbReference>
<dbReference type="Proteomes" id="UP000678393">
    <property type="component" value="Unassembled WGS sequence"/>
</dbReference>
<evidence type="ECO:0000256" key="2">
    <source>
        <dbReference type="ARBA" id="ARBA00009026"/>
    </source>
</evidence>
<evidence type="ECO:0000313" key="14">
    <source>
        <dbReference type="EMBL" id="CAG5116284.1"/>
    </source>
</evidence>
<comment type="cofactor">
    <cofactor evidence="1">
        <name>Mg(2+)</name>
        <dbReference type="ChEBI" id="CHEBI:18420"/>
    </cofactor>
</comment>
<evidence type="ECO:0000256" key="7">
    <source>
        <dbReference type="ARBA" id="ARBA00022723"/>
    </source>
</evidence>
<dbReference type="AlphaFoldDB" id="A0A8S3YHZ6"/>
<name>A0A8S3YHZ6_9EUPU</name>
<sequence>DTDTQGDNGGDSRRDTDTQGESQRDTDTQGDNGGDSRGDTDTQGESQRDTDAQGDNGGESRRDTDTQVDNGGDSRRDTHTRGDAGEVHFFPPLYIQRYTFALTCLTQHSVKSVVDFGCSECGLMKLLPTVPSLEEVALVDIDKQLLQSKKHIIEPELRHYIYRRQRPLHVKLMAGSAELTDARLLHYDAVLLIEVIEHLEAGVLERVTDNVFGNMRPRLCVVTTPNSEFNVLFNNDDPKKFRHWDHKFEWSRQQFQQWCQQVCHKYCYLVEYSGVGSLPSRPHSDGLGPCSQAAIFTRQQQTVSHKSLPQNALCYELIAESDFPFEKDILSLEEKIDFEVSYCLRQMFVSCRDSVSIGQPVEIRIADLAKLYTVRNLCDEAGVRESLHRCHQQLSLDGLCVVLDADDSDNEDDDSGGWLLSECHVHVGHRESPGGHLSVTCRSQQVTWGQLSVTCRLPQVTWG</sequence>
<organism evidence="14 15">
    <name type="scientific">Candidula unifasciata</name>
    <dbReference type="NCBI Taxonomy" id="100452"/>
    <lineage>
        <taxon>Eukaryota</taxon>
        <taxon>Metazoa</taxon>
        <taxon>Spiralia</taxon>
        <taxon>Lophotrochozoa</taxon>
        <taxon>Mollusca</taxon>
        <taxon>Gastropoda</taxon>
        <taxon>Heterobranchia</taxon>
        <taxon>Euthyneura</taxon>
        <taxon>Panpulmonata</taxon>
        <taxon>Eupulmonata</taxon>
        <taxon>Stylommatophora</taxon>
        <taxon>Helicina</taxon>
        <taxon>Helicoidea</taxon>
        <taxon>Geomitridae</taxon>
        <taxon>Candidula</taxon>
    </lineage>
</organism>
<evidence type="ECO:0000256" key="1">
    <source>
        <dbReference type="ARBA" id="ARBA00001946"/>
    </source>
</evidence>
<dbReference type="GO" id="GO:0090486">
    <property type="term" value="F:small RNA 2'-O-methyltransferase activity"/>
    <property type="evidence" value="ECO:0007669"/>
    <property type="project" value="UniProtKB-EC"/>
</dbReference>
<evidence type="ECO:0000256" key="6">
    <source>
        <dbReference type="ARBA" id="ARBA00022691"/>
    </source>
</evidence>
<dbReference type="InterPro" id="IPR029063">
    <property type="entry name" value="SAM-dependent_MTases_sf"/>
</dbReference>
<dbReference type="GO" id="GO:0001510">
    <property type="term" value="P:RNA methylation"/>
    <property type="evidence" value="ECO:0007669"/>
    <property type="project" value="InterPro"/>
</dbReference>
<comment type="caution">
    <text evidence="14">The sequence shown here is derived from an EMBL/GenBank/DDBJ whole genome shotgun (WGS) entry which is preliminary data.</text>
</comment>
<evidence type="ECO:0000256" key="3">
    <source>
        <dbReference type="ARBA" id="ARBA00021330"/>
    </source>
</evidence>
<keyword evidence="4" id="KW-0489">Methyltransferase</keyword>
<keyword evidence="10" id="KW-0943">RNA-mediated gene silencing</keyword>
<keyword evidence="8" id="KW-0460">Magnesium</keyword>
<keyword evidence="6" id="KW-0949">S-adenosyl-L-methionine</keyword>
<comment type="similarity">
    <text evidence="2">Belongs to the methyltransferase superfamily. HEN1 family.</text>
</comment>
<gene>
    <name evidence="14" type="ORF">CUNI_LOCUS1842</name>
</gene>
<evidence type="ECO:0000256" key="13">
    <source>
        <dbReference type="SAM" id="MobiDB-lite"/>
    </source>
</evidence>
<protein>
    <recommendedName>
        <fullName evidence="3">Small RNA 2'-O-methyltransferase</fullName>
        <ecNumber evidence="11">2.1.1.386</ecNumber>
    </recommendedName>
</protein>
<dbReference type="EMBL" id="CAJHNH020000228">
    <property type="protein sequence ID" value="CAG5116284.1"/>
    <property type="molecule type" value="Genomic_DNA"/>
</dbReference>
<dbReference type="GO" id="GO:0034587">
    <property type="term" value="P:piRNA processing"/>
    <property type="evidence" value="ECO:0007669"/>
    <property type="project" value="TreeGrafter"/>
</dbReference>
<evidence type="ECO:0000256" key="11">
    <source>
        <dbReference type="ARBA" id="ARBA00035025"/>
    </source>
</evidence>
<dbReference type="Gene3D" id="3.40.50.150">
    <property type="entry name" value="Vaccinia Virus protein VP39"/>
    <property type="match status" value="1"/>
</dbReference>
<evidence type="ECO:0000256" key="9">
    <source>
        <dbReference type="ARBA" id="ARBA00022884"/>
    </source>
</evidence>
<comment type="catalytic activity">
    <reaction evidence="12">
        <text>small RNA 3'-end nucleotide + S-adenosyl-L-methionine = small RNA 3'-end 2'-O-methylnucleotide + S-adenosyl-L-homocysteine + H(+)</text>
        <dbReference type="Rhea" id="RHEA:37887"/>
        <dbReference type="Rhea" id="RHEA-COMP:10415"/>
        <dbReference type="Rhea" id="RHEA-COMP:10416"/>
        <dbReference type="ChEBI" id="CHEBI:15378"/>
        <dbReference type="ChEBI" id="CHEBI:57856"/>
        <dbReference type="ChEBI" id="CHEBI:59789"/>
        <dbReference type="ChEBI" id="CHEBI:74896"/>
        <dbReference type="ChEBI" id="CHEBI:74898"/>
        <dbReference type="EC" id="2.1.1.386"/>
    </reaction>
</comment>
<dbReference type="GO" id="GO:0030422">
    <property type="term" value="P:siRNA processing"/>
    <property type="evidence" value="ECO:0007669"/>
    <property type="project" value="TreeGrafter"/>
</dbReference>
<dbReference type="InterPro" id="IPR026610">
    <property type="entry name" value="Hen1"/>
</dbReference>
<feature type="non-terminal residue" evidence="14">
    <location>
        <position position="1"/>
    </location>
</feature>
<feature type="compositionally biased region" description="Basic and acidic residues" evidence="13">
    <location>
        <begin position="34"/>
        <end position="51"/>
    </location>
</feature>
<dbReference type="GO" id="GO:0003723">
    <property type="term" value="F:RNA binding"/>
    <property type="evidence" value="ECO:0007669"/>
    <property type="project" value="UniProtKB-KW"/>
</dbReference>
<reference evidence="14" key="1">
    <citation type="submission" date="2021-04" db="EMBL/GenBank/DDBJ databases">
        <authorList>
            <consortium name="Molecular Ecology Group"/>
        </authorList>
    </citation>
    <scope>NUCLEOTIDE SEQUENCE</scope>
</reference>
<keyword evidence="15" id="KW-1185">Reference proteome</keyword>
<evidence type="ECO:0000256" key="4">
    <source>
        <dbReference type="ARBA" id="ARBA00022603"/>
    </source>
</evidence>
<feature type="region of interest" description="Disordered" evidence="13">
    <location>
        <begin position="1"/>
        <end position="86"/>
    </location>
</feature>
<evidence type="ECO:0000256" key="10">
    <source>
        <dbReference type="ARBA" id="ARBA00023158"/>
    </source>
</evidence>
<dbReference type="GO" id="GO:0005634">
    <property type="term" value="C:nucleus"/>
    <property type="evidence" value="ECO:0007669"/>
    <property type="project" value="TreeGrafter"/>
</dbReference>
<dbReference type="PANTHER" id="PTHR21404">
    <property type="entry name" value="HEN1"/>
    <property type="match status" value="1"/>
</dbReference>
<dbReference type="SUPFAM" id="SSF53335">
    <property type="entry name" value="S-adenosyl-L-methionine-dependent methyltransferases"/>
    <property type="match status" value="1"/>
</dbReference>
<keyword evidence="5" id="KW-0808">Transferase</keyword>
<dbReference type="GO" id="GO:0046872">
    <property type="term" value="F:metal ion binding"/>
    <property type="evidence" value="ECO:0007669"/>
    <property type="project" value="UniProtKB-KW"/>
</dbReference>
<keyword evidence="9" id="KW-0694">RNA-binding</keyword>